<evidence type="ECO:0000313" key="3">
    <source>
        <dbReference type="Proteomes" id="UP001215280"/>
    </source>
</evidence>
<dbReference type="Proteomes" id="UP001215280">
    <property type="component" value="Unassembled WGS sequence"/>
</dbReference>
<evidence type="ECO:0000313" key="2">
    <source>
        <dbReference type="EMBL" id="KAJ7775655.1"/>
    </source>
</evidence>
<dbReference type="AlphaFoldDB" id="A0AAD7K4N5"/>
<proteinExistence type="predicted"/>
<feature type="compositionally biased region" description="Basic and acidic residues" evidence="1">
    <location>
        <begin position="90"/>
        <end position="102"/>
    </location>
</feature>
<protein>
    <submittedName>
        <fullName evidence="2">Uncharacterized protein</fullName>
    </submittedName>
</protein>
<reference evidence="2" key="1">
    <citation type="submission" date="2023-03" db="EMBL/GenBank/DDBJ databases">
        <title>Massive genome expansion in bonnet fungi (Mycena s.s.) driven by repeated elements and novel gene families across ecological guilds.</title>
        <authorList>
            <consortium name="Lawrence Berkeley National Laboratory"/>
            <person name="Harder C.B."/>
            <person name="Miyauchi S."/>
            <person name="Viragh M."/>
            <person name="Kuo A."/>
            <person name="Thoen E."/>
            <person name="Andreopoulos B."/>
            <person name="Lu D."/>
            <person name="Skrede I."/>
            <person name="Drula E."/>
            <person name="Henrissat B."/>
            <person name="Morin E."/>
            <person name="Kohler A."/>
            <person name="Barry K."/>
            <person name="LaButti K."/>
            <person name="Morin E."/>
            <person name="Salamov A."/>
            <person name="Lipzen A."/>
            <person name="Mereny Z."/>
            <person name="Hegedus B."/>
            <person name="Baldrian P."/>
            <person name="Stursova M."/>
            <person name="Weitz H."/>
            <person name="Taylor A."/>
            <person name="Grigoriev I.V."/>
            <person name="Nagy L.G."/>
            <person name="Martin F."/>
            <person name="Kauserud H."/>
        </authorList>
    </citation>
    <scope>NUCLEOTIDE SEQUENCE</scope>
    <source>
        <strain evidence="2">CBHHK188m</strain>
    </source>
</reference>
<feature type="region of interest" description="Disordered" evidence="1">
    <location>
        <begin position="83"/>
        <end position="103"/>
    </location>
</feature>
<feature type="region of interest" description="Disordered" evidence="1">
    <location>
        <begin position="336"/>
        <end position="359"/>
    </location>
</feature>
<accession>A0AAD7K4N5</accession>
<name>A0AAD7K4N5_9AGAR</name>
<keyword evidence="3" id="KW-1185">Reference proteome</keyword>
<gene>
    <name evidence="2" type="ORF">DFH07DRAFT_1056810</name>
</gene>
<evidence type="ECO:0000256" key="1">
    <source>
        <dbReference type="SAM" id="MobiDB-lite"/>
    </source>
</evidence>
<dbReference type="EMBL" id="JARJLG010000014">
    <property type="protein sequence ID" value="KAJ7775655.1"/>
    <property type="molecule type" value="Genomic_DNA"/>
</dbReference>
<comment type="caution">
    <text evidence="2">The sequence shown here is derived from an EMBL/GenBank/DDBJ whole genome shotgun (WGS) entry which is preliminary data.</text>
</comment>
<sequence>MLWITVNKTGRPHISWFAKNGYGPGTLRHWAEPRGLAKRTVVKKDQVTACREASAILAEVDDVVNARKFDSATVTLAGTRDSAVVPKVDSSSKDKDPDHPDHPTTLLFSGQALYDIPSSWSPPTDDDNTQETAMLEHPCFTNPHPVSRIQPHITSTQKEITVPALPARYPYHLELVNGSYRIPYLQFLGRGPPTENLDVGTPGDVYLDLTPGAFALYGKTATGWQRWYDSGDTFQGNKWPDADWVVKHPHLDDFGLWVTFSQTDGEPGHIRWYKGTGSPKNARSMALKLGVSKKSRFKVNGDQKVVESSAVLEYVFGGRKLERDLTSGSSSMTLKMSLKRERSPVVSSPSKKQRCEGAAPLPGPFSMYFG</sequence>
<organism evidence="2 3">
    <name type="scientific">Mycena maculata</name>
    <dbReference type="NCBI Taxonomy" id="230809"/>
    <lineage>
        <taxon>Eukaryota</taxon>
        <taxon>Fungi</taxon>
        <taxon>Dikarya</taxon>
        <taxon>Basidiomycota</taxon>
        <taxon>Agaricomycotina</taxon>
        <taxon>Agaricomycetes</taxon>
        <taxon>Agaricomycetidae</taxon>
        <taxon>Agaricales</taxon>
        <taxon>Marasmiineae</taxon>
        <taxon>Mycenaceae</taxon>
        <taxon>Mycena</taxon>
    </lineage>
</organism>